<gene>
    <name evidence="8" type="ORF">FGK64_01470</name>
</gene>
<evidence type="ECO:0000256" key="6">
    <source>
        <dbReference type="SAM" id="MobiDB-lite"/>
    </source>
</evidence>
<organism evidence="8 9">
    <name type="scientific">Arenibacterium halophilum</name>
    <dbReference type="NCBI Taxonomy" id="2583821"/>
    <lineage>
        <taxon>Bacteria</taxon>
        <taxon>Pseudomonadati</taxon>
        <taxon>Pseudomonadota</taxon>
        <taxon>Alphaproteobacteria</taxon>
        <taxon>Rhodobacterales</taxon>
        <taxon>Paracoccaceae</taxon>
        <taxon>Arenibacterium</taxon>
    </lineage>
</organism>
<dbReference type="Pfam" id="PF22458">
    <property type="entry name" value="RsmF-B_ferredox"/>
    <property type="match status" value="1"/>
</dbReference>
<feature type="binding site" evidence="5">
    <location>
        <position position="286"/>
    </location>
    <ligand>
        <name>S-adenosyl-L-methionine</name>
        <dbReference type="ChEBI" id="CHEBI:59789"/>
    </ligand>
</feature>
<feature type="active site" description="Nucleophile" evidence="5">
    <location>
        <position position="339"/>
    </location>
</feature>
<dbReference type="Pfam" id="PF01189">
    <property type="entry name" value="Methyltr_RsmB-F"/>
    <property type="match status" value="1"/>
</dbReference>
<feature type="region of interest" description="Disordered" evidence="6">
    <location>
        <begin position="84"/>
        <end position="103"/>
    </location>
</feature>
<comment type="caution">
    <text evidence="5">Lacks conserved residue(s) required for the propagation of feature annotation.</text>
</comment>
<keyword evidence="4 5" id="KW-0694">RNA-binding</keyword>
<proteinExistence type="inferred from homology"/>
<dbReference type="PRINTS" id="PR02008">
    <property type="entry name" value="RCMTFAMILY"/>
</dbReference>
<dbReference type="PANTHER" id="PTHR22807:SF53">
    <property type="entry name" value="RIBOSOMAL RNA SMALL SUBUNIT METHYLTRANSFERASE B-RELATED"/>
    <property type="match status" value="1"/>
</dbReference>
<evidence type="ECO:0000256" key="5">
    <source>
        <dbReference type="PROSITE-ProRule" id="PRU01023"/>
    </source>
</evidence>
<dbReference type="GO" id="GO:0008168">
    <property type="term" value="F:methyltransferase activity"/>
    <property type="evidence" value="ECO:0007669"/>
    <property type="project" value="UniProtKB-KW"/>
</dbReference>
<comment type="caution">
    <text evidence="8">The sequence shown here is derived from an EMBL/GenBank/DDBJ whole genome shotgun (WGS) entry which is preliminary data.</text>
</comment>
<dbReference type="InterPro" id="IPR001678">
    <property type="entry name" value="MeTrfase_RsmB-F_NOP2_dom"/>
</dbReference>
<protein>
    <submittedName>
        <fullName evidence="8">RsmB/NOP family class I SAM-dependent RNA methyltransferase</fullName>
    </submittedName>
</protein>
<accession>A0ABY2XCC3</accession>
<evidence type="ECO:0000313" key="9">
    <source>
        <dbReference type="Proteomes" id="UP001191082"/>
    </source>
</evidence>
<dbReference type="InterPro" id="IPR054728">
    <property type="entry name" value="RsmB-like_ferredoxin"/>
</dbReference>
<keyword evidence="3 5" id="KW-0949">S-adenosyl-L-methionine</keyword>
<evidence type="ECO:0000256" key="2">
    <source>
        <dbReference type="ARBA" id="ARBA00022679"/>
    </source>
</evidence>
<evidence type="ECO:0000256" key="4">
    <source>
        <dbReference type="ARBA" id="ARBA00022884"/>
    </source>
</evidence>
<comment type="similarity">
    <text evidence="5">Belongs to the class I-like SAM-binding methyltransferase superfamily. RsmB/NOP family.</text>
</comment>
<keyword evidence="9" id="KW-1185">Reference proteome</keyword>
<dbReference type="CDD" id="cd02440">
    <property type="entry name" value="AdoMet_MTases"/>
    <property type="match status" value="1"/>
</dbReference>
<dbReference type="Gene3D" id="3.30.70.1170">
    <property type="entry name" value="Sun protein, domain 3"/>
    <property type="match status" value="1"/>
</dbReference>
<sequence>MTPGARIQAAIECLDAIAGGAAAEQVLTGWARRSRFAGSKDRAAVRDHVFGVLRRWRSCAALGGGETGRALMLGALRQDDEAPESLFSGQGHAPAPLTPEELALGRPPAEGAEALDMPDWLWPRLGDDAAQTAAALRHRAGVHLRVNLIKADVDWAIESLKHSGITAVSHPASPTALEVVEGARALRNAPAYTDGLVELQDAASQAVVDRLNLRAGMRVLDLCAGGGGKTLAIAARCPEAQVFAHDIAPQRLNDLQPRAERAGAHVSVIATDKLAAAAPFDLVLCDVPCSGSGSWRRAPEGKWRLDAAALDRLRATQADILRQAMNFTTEGGTVAYATCSVLAEENSLLVQSVLSESSGWLMVDQAHWPVTQGTDGFYTAHLCRA</sequence>
<dbReference type="GO" id="GO:0032259">
    <property type="term" value="P:methylation"/>
    <property type="evidence" value="ECO:0007669"/>
    <property type="project" value="UniProtKB-KW"/>
</dbReference>
<evidence type="ECO:0000256" key="1">
    <source>
        <dbReference type="ARBA" id="ARBA00022603"/>
    </source>
</evidence>
<name>A0ABY2XCC3_9RHOB</name>
<dbReference type="EMBL" id="VCPC01000001">
    <property type="protein sequence ID" value="TMV14680.1"/>
    <property type="molecule type" value="Genomic_DNA"/>
</dbReference>
<dbReference type="Proteomes" id="UP001191082">
    <property type="component" value="Unassembled WGS sequence"/>
</dbReference>
<evidence type="ECO:0000256" key="3">
    <source>
        <dbReference type="ARBA" id="ARBA00022691"/>
    </source>
</evidence>
<dbReference type="Gene3D" id="3.40.50.150">
    <property type="entry name" value="Vaccinia Virus protein VP39"/>
    <property type="match status" value="1"/>
</dbReference>
<dbReference type="RefSeq" id="WP_138862031.1">
    <property type="nucleotide sequence ID" value="NZ_VCPC01000001.1"/>
</dbReference>
<dbReference type="SUPFAM" id="SSF53335">
    <property type="entry name" value="S-adenosyl-L-methionine-dependent methyltransferases"/>
    <property type="match status" value="1"/>
</dbReference>
<dbReference type="PROSITE" id="PS51686">
    <property type="entry name" value="SAM_MT_RSMB_NOP"/>
    <property type="match status" value="1"/>
</dbReference>
<dbReference type="InterPro" id="IPR029063">
    <property type="entry name" value="SAM-dependent_MTases_sf"/>
</dbReference>
<feature type="domain" description="SAM-dependent MTase RsmB/NOP-type" evidence="7">
    <location>
        <begin position="132"/>
        <end position="385"/>
    </location>
</feature>
<keyword evidence="1 5" id="KW-0489">Methyltransferase</keyword>
<dbReference type="PANTHER" id="PTHR22807">
    <property type="entry name" value="NOP2 YEAST -RELATED NOL1/NOP2/FMU SUN DOMAIN-CONTAINING"/>
    <property type="match status" value="1"/>
</dbReference>
<dbReference type="InterPro" id="IPR023267">
    <property type="entry name" value="RCMT"/>
</dbReference>
<reference evidence="8 9" key="1">
    <citation type="submission" date="2019-05" db="EMBL/GenBank/DDBJ databases">
        <title>Marivita sp. nov. isolated from sea sediment.</title>
        <authorList>
            <person name="Kim W."/>
        </authorList>
    </citation>
    <scope>NUCLEOTIDE SEQUENCE [LARGE SCALE GENOMIC DNA]</scope>
    <source>
        <strain evidence="8 9">CAU 1492</strain>
    </source>
</reference>
<keyword evidence="2 5" id="KW-0808">Transferase</keyword>
<feature type="binding site" evidence="5">
    <location>
        <position position="246"/>
    </location>
    <ligand>
        <name>S-adenosyl-L-methionine</name>
        <dbReference type="ChEBI" id="CHEBI:59789"/>
    </ligand>
</feature>
<evidence type="ECO:0000259" key="7">
    <source>
        <dbReference type="PROSITE" id="PS51686"/>
    </source>
</evidence>
<evidence type="ECO:0000313" key="8">
    <source>
        <dbReference type="EMBL" id="TMV14680.1"/>
    </source>
</evidence>
<dbReference type="InterPro" id="IPR049560">
    <property type="entry name" value="MeTrfase_RsmB-F_NOP2_cat"/>
</dbReference>